<name>A0A4P6JV33_KTERU</name>
<feature type="compositionally biased region" description="Pro residues" evidence="1">
    <location>
        <begin position="274"/>
        <end position="287"/>
    </location>
</feature>
<sequence length="448" mass="49502">MSSHEMGDTSSANIVRNQLAITVQLYKQIASMSHIDDMFLWLSHAMLQLFDIQGVQWWSLQAYRTGQYATRLRSMAYQNTAIPQYVVLNDHISGMIEHLQTSQNNFLYLGVNRLFSANQADLFARYGMYYCACYFLRKPTLLVPTRPNAAPSEIPTPLIATLLLFTQHNISQNVLAAINMVLEQAVAIAESHGLLTPMNTSAATPTSVPSEPPNSQTSFTPFPPSNSAPAQPVTPRNANFSALMPTFTPPQHIQPAASVSNQPTSPMPVMGSQPPKPASTPMPPPARPRLAPMTTQPLKPPTPPPAHTIPTSARQQPTAPEPARPKQPDQSRPASALQSALKGKTGQRAIKTQLDLFDLIPRHAEQTINIINNPLVGNAVIPDKQAKRLYDSIDGKRSLEEICLDADMDVNFEVKRIRKALRFLLIQKRIQLFEPNGQLVDSTPFLKE</sequence>
<organism evidence="2 3">
    <name type="scientific">Ktedonosporobacter rubrisoli</name>
    <dbReference type="NCBI Taxonomy" id="2509675"/>
    <lineage>
        <taxon>Bacteria</taxon>
        <taxon>Bacillati</taxon>
        <taxon>Chloroflexota</taxon>
        <taxon>Ktedonobacteria</taxon>
        <taxon>Ktedonobacterales</taxon>
        <taxon>Ktedonosporobacteraceae</taxon>
        <taxon>Ktedonosporobacter</taxon>
    </lineage>
</organism>
<keyword evidence="3" id="KW-1185">Reference proteome</keyword>
<accession>A0A4P6JV33</accession>
<gene>
    <name evidence="2" type="ORF">EPA93_23590</name>
</gene>
<feature type="compositionally biased region" description="Polar residues" evidence="1">
    <location>
        <begin position="227"/>
        <end position="240"/>
    </location>
</feature>
<dbReference type="EMBL" id="CP035758">
    <property type="protein sequence ID" value="QBD78806.1"/>
    <property type="molecule type" value="Genomic_DNA"/>
</dbReference>
<dbReference type="OrthoDB" id="157508at2"/>
<feature type="compositionally biased region" description="Pro residues" evidence="1">
    <location>
        <begin position="298"/>
        <end position="307"/>
    </location>
</feature>
<dbReference type="AlphaFoldDB" id="A0A4P6JV33"/>
<evidence type="ECO:0000313" key="3">
    <source>
        <dbReference type="Proteomes" id="UP000290365"/>
    </source>
</evidence>
<feature type="compositionally biased region" description="Low complexity" evidence="1">
    <location>
        <begin position="288"/>
        <end position="297"/>
    </location>
</feature>
<proteinExistence type="predicted"/>
<reference evidence="2 3" key="1">
    <citation type="submission" date="2019-01" db="EMBL/GenBank/DDBJ databases">
        <title>Ktedonosporobacter rubrisoli SCAWS-G2.</title>
        <authorList>
            <person name="Huang Y."/>
            <person name="Yan B."/>
        </authorList>
    </citation>
    <scope>NUCLEOTIDE SEQUENCE [LARGE SCALE GENOMIC DNA]</scope>
    <source>
        <strain evidence="2 3">SCAWS-G2</strain>
    </source>
</reference>
<evidence type="ECO:0000256" key="1">
    <source>
        <dbReference type="SAM" id="MobiDB-lite"/>
    </source>
</evidence>
<feature type="compositionally biased region" description="Polar residues" evidence="1">
    <location>
        <begin position="199"/>
        <end position="220"/>
    </location>
</feature>
<evidence type="ECO:0000313" key="2">
    <source>
        <dbReference type="EMBL" id="QBD78806.1"/>
    </source>
</evidence>
<dbReference type="Proteomes" id="UP000290365">
    <property type="component" value="Chromosome"/>
</dbReference>
<dbReference type="RefSeq" id="WP_129889859.1">
    <property type="nucleotide sequence ID" value="NZ_CP035758.1"/>
</dbReference>
<protein>
    <submittedName>
        <fullName evidence="2">Uncharacterized protein</fullName>
    </submittedName>
</protein>
<dbReference type="KEGG" id="kbs:EPA93_23590"/>
<feature type="region of interest" description="Disordered" evidence="1">
    <location>
        <begin position="199"/>
        <end position="346"/>
    </location>
</feature>